<sequence length="67" mass="7521">MLKQALSMGFAFGVVLVVLTPDSPSWLEVLAWVFLLCVFLLAIATLNAPKISNWCDEQLQKLQSRKK</sequence>
<comment type="caution">
    <text evidence="1">The sequence shown here is derived from an EMBL/GenBank/DDBJ whole genome shotgun (WGS) entry which is preliminary data.</text>
</comment>
<name>A0A0B8NQP6_9VIBR</name>
<reference evidence="1 2" key="2">
    <citation type="submission" date="2015-01" db="EMBL/GenBank/DDBJ databases">
        <authorList>
            <consortium name="NBRP consortium"/>
            <person name="Sawabe T."/>
            <person name="Meirelles P."/>
            <person name="Feng G."/>
            <person name="Sayaka M."/>
            <person name="Hattori M."/>
            <person name="Ohkuma M."/>
        </authorList>
    </citation>
    <scope>NUCLEOTIDE SEQUENCE [LARGE SCALE GENOMIC DNA]</scope>
    <source>
        <strain evidence="2">JCM 19231</strain>
    </source>
</reference>
<gene>
    <name evidence="1" type="ORF">JCM19231_2043</name>
</gene>
<dbReference type="AlphaFoldDB" id="A0A0B8NQP6"/>
<reference evidence="1 2" key="1">
    <citation type="submission" date="2015-01" db="EMBL/GenBank/DDBJ databases">
        <title>Vibrio sp. C1 JCM 19231 whole genome shotgun sequence.</title>
        <authorList>
            <person name="Sawabe T."/>
            <person name="Meirelles P."/>
            <person name="Feng G."/>
            <person name="Sayaka M."/>
            <person name="Hattori M."/>
            <person name="Ohkuma M."/>
        </authorList>
    </citation>
    <scope>NUCLEOTIDE SEQUENCE [LARGE SCALE GENOMIC DNA]</scope>
    <source>
        <strain evidence="2">JCM 19231</strain>
    </source>
</reference>
<dbReference type="RefSeq" id="WP_261835836.1">
    <property type="nucleotide sequence ID" value="NZ_AP024882.1"/>
</dbReference>
<organism evidence="1 2">
    <name type="scientific">Vibrio ishigakensis</name>
    <dbReference type="NCBI Taxonomy" id="1481914"/>
    <lineage>
        <taxon>Bacteria</taxon>
        <taxon>Pseudomonadati</taxon>
        <taxon>Pseudomonadota</taxon>
        <taxon>Gammaproteobacteria</taxon>
        <taxon>Vibrionales</taxon>
        <taxon>Vibrionaceae</taxon>
        <taxon>Vibrio</taxon>
    </lineage>
</organism>
<accession>A0A0B8NQP6</accession>
<dbReference type="Proteomes" id="UP000031671">
    <property type="component" value="Unassembled WGS sequence"/>
</dbReference>
<evidence type="ECO:0000313" key="1">
    <source>
        <dbReference type="EMBL" id="GAM56895.1"/>
    </source>
</evidence>
<dbReference type="EMBL" id="BBRZ01000039">
    <property type="protein sequence ID" value="GAM56895.1"/>
    <property type="molecule type" value="Genomic_DNA"/>
</dbReference>
<keyword evidence="2" id="KW-1185">Reference proteome</keyword>
<evidence type="ECO:0000313" key="2">
    <source>
        <dbReference type="Proteomes" id="UP000031671"/>
    </source>
</evidence>
<protein>
    <submittedName>
        <fullName evidence="1">Uncharacterized protein</fullName>
    </submittedName>
</protein>
<proteinExistence type="predicted"/>